<keyword evidence="2" id="KW-0645">Protease</keyword>
<dbReference type="EMBL" id="JAUCDY010000018">
    <property type="protein sequence ID" value="MDM7858858.1"/>
    <property type="molecule type" value="Genomic_DNA"/>
</dbReference>
<dbReference type="InterPro" id="IPR011969">
    <property type="entry name" value="Clan_AA_Asp_peptidase_C"/>
</dbReference>
<dbReference type="SUPFAM" id="SSF50630">
    <property type="entry name" value="Acid proteases"/>
    <property type="match status" value="1"/>
</dbReference>
<gene>
    <name evidence="2" type="ORF">QEZ41_11350</name>
</gene>
<keyword evidence="1" id="KW-0732">Signal</keyword>
<dbReference type="GO" id="GO:0006508">
    <property type="term" value="P:proteolysis"/>
    <property type="evidence" value="ECO:0007669"/>
    <property type="project" value="UniProtKB-KW"/>
</dbReference>
<evidence type="ECO:0000313" key="3">
    <source>
        <dbReference type="Proteomes" id="UP001241056"/>
    </source>
</evidence>
<dbReference type="Pfam" id="PF13975">
    <property type="entry name" value="gag-asp_proteas"/>
    <property type="match status" value="1"/>
</dbReference>
<feature type="chain" id="PRO_5045683635" evidence="1">
    <location>
        <begin position="19"/>
        <end position="213"/>
    </location>
</feature>
<dbReference type="Gene3D" id="2.40.70.10">
    <property type="entry name" value="Acid Proteases"/>
    <property type="match status" value="1"/>
</dbReference>
<proteinExistence type="predicted"/>
<dbReference type="PROSITE" id="PS00141">
    <property type="entry name" value="ASP_PROTEASE"/>
    <property type="match status" value="1"/>
</dbReference>
<dbReference type="InterPro" id="IPR034122">
    <property type="entry name" value="Retropepsin-like_bacterial"/>
</dbReference>
<keyword evidence="3" id="KW-1185">Reference proteome</keyword>
<protein>
    <submittedName>
        <fullName evidence="2">TIGR02281 family clan AA aspartic protease</fullName>
        <ecNumber evidence="2">3.4.23.-</ecNumber>
    </submittedName>
</protein>
<feature type="signal peptide" evidence="1">
    <location>
        <begin position="1"/>
        <end position="18"/>
    </location>
</feature>
<sequence length="213" mass="22873">MLRWCFLFLLGLSCSLSAAPQVRVVGLFPNAAVLSIDGERKLVKVGQAGPQGVQVVRADSQSAVLRINGVESTHTLAREYASGGYTAPGKQSHVLPRGEGGHYRTSGLVNGRSMTFLVDTGATSIAFSEVHAQRLGIAYRQQGEPMTASTASGLTKAWRVKLNSVKIAGIEVLGVEAAVLEGEFPREALLGMSFLNRIRWREELGTLVLESKH</sequence>
<keyword evidence="2" id="KW-0378">Hydrolase</keyword>
<dbReference type="InterPro" id="IPR001969">
    <property type="entry name" value="Aspartic_peptidase_AS"/>
</dbReference>
<dbReference type="Proteomes" id="UP001241056">
    <property type="component" value="Unassembled WGS sequence"/>
</dbReference>
<comment type="caution">
    <text evidence="2">The sequence shown here is derived from an EMBL/GenBank/DDBJ whole genome shotgun (WGS) entry which is preliminary data.</text>
</comment>
<dbReference type="RefSeq" id="WP_289411709.1">
    <property type="nucleotide sequence ID" value="NZ_JAUCDY010000018.1"/>
</dbReference>
<evidence type="ECO:0000313" key="2">
    <source>
        <dbReference type="EMBL" id="MDM7858858.1"/>
    </source>
</evidence>
<dbReference type="InterPro" id="IPR021109">
    <property type="entry name" value="Peptidase_aspartic_dom_sf"/>
</dbReference>
<dbReference type="CDD" id="cd05483">
    <property type="entry name" value="retropepsin_like_bacteria"/>
    <property type="match status" value="1"/>
</dbReference>
<accession>A0ABT7SRP1</accession>
<dbReference type="EC" id="3.4.23.-" evidence="2"/>
<dbReference type="GO" id="GO:0008233">
    <property type="term" value="F:peptidase activity"/>
    <property type="evidence" value="ECO:0007669"/>
    <property type="project" value="UniProtKB-KW"/>
</dbReference>
<organism evidence="2 3">
    <name type="scientific">Thiopseudomonas acetoxidans</name>
    <dbReference type="NCBI Taxonomy" id="3041622"/>
    <lineage>
        <taxon>Bacteria</taxon>
        <taxon>Pseudomonadati</taxon>
        <taxon>Pseudomonadota</taxon>
        <taxon>Gammaproteobacteria</taxon>
        <taxon>Pseudomonadales</taxon>
        <taxon>Pseudomonadaceae</taxon>
        <taxon>Thiopseudomonas</taxon>
    </lineage>
</organism>
<name>A0ABT7SRP1_9GAMM</name>
<dbReference type="NCBIfam" id="TIGR02281">
    <property type="entry name" value="clan_AA_DTGA"/>
    <property type="match status" value="1"/>
</dbReference>
<evidence type="ECO:0000256" key="1">
    <source>
        <dbReference type="SAM" id="SignalP"/>
    </source>
</evidence>
<reference evidence="2 3" key="1">
    <citation type="submission" date="2023-06" db="EMBL/GenBank/DDBJ databases">
        <title>Thiopseudomonas sp. CY1220 draft genome sequence.</title>
        <authorList>
            <person name="Zhao G."/>
            <person name="An M."/>
        </authorList>
    </citation>
    <scope>NUCLEOTIDE SEQUENCE [LARGE SCALE GENOMIC DNA]</scope>
    <source>
        <strain evidence="2 3">CY1220</strain>
    </source>
</reference>